<feature type="transmembrane region" description="Helical" evidence="11">
    <location>
        <begin position="22"/>
        <end position="45"/>
    </location>
</feature>
<comment type="function">
    <text evidence="8">Involved in the fatty acid remodeling steps of GPI-anchor maturation where the unsaturated acyl chain at sn-2 of inositol phosphate is replaced by a saturated stearoyl chain. May catalyze the second step of the fatty acid remodeling, by reacylating a lyso-GPI intermediate at sn-2 of inositol phosphate by a saturated chain. The fatty acid remodeling steps is critical for the integration of GPI-APs into lipid rafts.</text>
</comment>
<reference evidence="13" key="2">
    <citation type="submission" date="2025-08" db="UniProtKB">
        <authorList>
            <consortium name="Ensembl"/>
        </authorList>
    </citation>
    <scope>IDENTIFICATION</scope>
</reference>
<dbReference type="OMA" id="MRHNARC"/>
<name>A0A3P8NAV6_ASTCA</name>
<evidence type="ECO:0000259" key="12">
    <source>
        <dbReference type="Pfam" id="PF10277"/>
    </source>
</evidence>
<dbReference type="PANTHER" id="PTHR12892">
    <property type="entry name" value="FGF RECEPTOR ACTIVATING PROTEIN 1"/>
    <property type="match status" value="1"/>
</dbReference>
<sequence>MLQGPYGDPDQGRLLIRLPFKIFAVVTVLLPVTGFIACIIVSLIYHYEDTTHAHCKVSNYLPSISSSVAHVPERYIWRVCIGLHSAPRYLMSFAYFSFYRGRFSGRERLLSGLALLCSLAENTGLLLLTYVSSKENHRYHDNGFRVFTGSSLVHMLITCRLWYVMKRSFESAEEDVSYRRKLRLFVLNAACCLASCLLYKRHNDRCEPGGKSDSVTFITGFRGTSVCRTVPVFETRGSTVLSLCQTGLLCVSLGFVRITRGCGCCGWCISRMMGYQDS</sequence>
<evidence type="ECO:0000313" key="13">
    <source>
        <dbReference type="Ensembl" id="ENSACLP00000001937.1"/>
    </source>
</evidence>
<evidence type="ECO:0000256" key="7">
    <source>
        <dbReference type="ARBA" id="ARBA00023136"/>
    </source>
</evidence>
<dbReference type="STRING" id="8154.ENSACLP00000001937"/>
<dbReference type="OrthoDB" id="68581at2759"/>
<evidence type="ECO:0000256" key="5">
    <source>
        <dbReference type="ARBA" id="ARBA00022989"/>
    </source>
</evidence>
<comment type="subcellular location">
    <subcellularLocation>
        <location evidence="1">Golgi apparatus membrane</location>
        <topology evidence="1">Multi-pass membrane protein</topology>
    </subcellularLocation>
</comment>
<dbReference type="GO" id="GO:0000139">
    <property type="term" value="C:Golgi membrane"/>
    <property type="evidence" value="ECO:0007669"/>
    <property type="project" value="UniProtKB-SubCell"/>
</dbReference>
<dbReference type="GO" id="GO:0006506">
    <property type="term" value="P:GPI anchor biosynthetic process"/>
    <property type="evidence" value="ECO:0007669"/>
    <property type="project" value="UniProtKB-KW"/>
</dbReference>
<dbReference type="Pfam" id="PF10277">
    <property type="entry name" value="Frag1"/>
    <property type="match status" value="1"/>
</dbReference>
<dbReference type="GeneTree" id="ENSGT00510000047299"/>
<keyword evidence="7 11" id="KW-0472">Membrane</keyword>
<evidence type="ECO:0000256" key="10">
    <source>
        <dbReference type="ARBA" id="ARBA00093676"/>
    </source>
</evidence>
<evidence type="ECO:0000256" key="4">
    <source>
        <dbReference type="ARBA" id="ARBA00022692"/>
    </source>
</evidence>
<evidence type="ECO:0000256" key="8">
    <source>
        <dbReference type="ARBA" id="ARBA00093421"/>
    </source>
</evidence>
<dbReference type="PANTHER" id="PTHR12892:SF11">
    <property type="entry name" value="POST-GPI ATTACHMENT TO PROTEINS FACTOR 2"/>
    <property type="match status" value="1"/>
</dbReference>
<evidence type="ECO:0000256" key="2">
    <source>
        <dbReference type="ARBA" id="ARBA00007414"/>
    </source>
</evidence>
<evidence type="ECO:0000256" key="6">
    <source>
        <dbReference type="ARBA" id="ARBA00023034"/>
    </source>
</evidence>
<protein>
    <recommendedName>
        <fullName evidence="9">Acyltransferase PGAP2</fullName>
    </recommendedName>
    <alternativeName>
        <fullName evidence="10">Post-GPI attachment to proteins factor 2</fullName>
    </alternativeName>
</protein>
<feature type="transmembrane region" description="Helical" evidence="11">
    <location>
        <begin position="143"/>
        <end position="163"/>
    </location>
</feature>
<comment type="similarity">
    <text evidence="2">Belongs to the PGAP2 family.</text>
</comment>
<reference evidence="13" key="3">
    <citation type="submission" date="2025-09" db="UniProtKB">
        <authorList>
            <consortium name="Ensembl"/>
        </authorList>
    </citation>
    <scope>IDENTIFICATION</scope>
</reference>
<dbReference type="Proteomes" id="UP000265100">
    <property type="component" value="Chromosome 10"/>
</dbReference>
<dbReference type="InterPro" id="IPR039545">
    <property type="entry name" value="PGAP2"/>
</dbReference>
<feature type="transmembrane region" description="Helical" evidence="11">
    <location>
        <begin position="110"/>
        <end position="131"/>
    </location>
</feature>
<evidence type="ECO:0000256" key="1">
    <source>
        <dbReference type="ARBA" id="ARBA00004653"/>
    </source>
</evidence>
<keyword evidence="6" id="KW-0333">Golgi apparatus</keyword>
<feature type="domain" description="CWH43-like N-terminal" evidence="12">
    <location>
        <begin position="20"/>
        <end position="210"/>
    </location>
</feature>
<dbReference type="AlphaFoldDB" id="A0A3P8NAV6"/>
<dbReference type="Bgee" id="ENSACLG00000001350">
    <property type="expression patterns" value="Expressed in liver and 1 other cell type or tissue"/>
</dbReference>
<evidence type="ECO:0000313" key="14">
    <source>
        <dbReference type="Proteomes" id="UP000265100"/>
    </source>
</evidence>
<evidence type="ECO:0000256" key="3">
    <source>
        <dbReference type="ARBA" id="ARBA00022502"/>
    </source>
</evidence>
<accession>A0A3P8NAV6</accession>
<keyword evidence="5 11" id="KW-1133">Transmembrane helix</keyword>
<keyword evidence="14" id="KW-1185">Reference proteome</keyword>
<dbReference type="Ensembl" id="ENSACLT00000001980.2">
    <property type="protein sequence ID" value="ENSACLP00000001937.1"/>
    <property type="gene ID" value="ENSACLG00000001350.2"/>
</dbReference>
<evidence type="ECO:0000256" key="9">
    <source>
        <dbReference type="ARBA" id="ARBA00093632"/>
    </source>
</evidence>
<keyword evidence="3" id="KW-0337">GPI-anchor biosynthesis</keyword>
<reference evidence="13" key="1">
    <citation type="submission" date="2018-05" db="EMBL/GenBank/DDBJ databases">
        <authorList>
            <person name="Datahose"/>
        </authorList>
    </citation>
    <scope>NUCLEOTIDE SEQUENCE</scope>
</reference>
<dbReference type="GO" id="GO:0005789">
    <property type="term" value="C:endoplasmic reticulum membrane"/>
    <property type="evidence" value="ECO:0007669"/>
    <property type="project" value="TreeGrafter"/>
</dbReference>
<proteinExistence type="inferred from homology"/>
<evidence type="ECO:0000256" key="11">
    <source>
        <dbReference type="SAM" id="Phobius"/>
    </source>
</evidence>
<organism evidence="13 14">
    <name type="scientific">Astatotilapia calliptera</name>
    <name type="common">Eastern happy</name>
    <name type="synonym">Chromis callipterus</name>
    <dbReference type="NCBI Taxonomy" id="8154"/>
    <lineage>
        <taxon>Eukaryota</taxon>
        <taxon>Metazoa</taxon>
        <taxon>Chordata</taxon>
        <taxon>Craniata</taxon>
        <taxon>Vertebrata</taxon>
        <taxon>Euteleostomi</taxon>
        <taxon>Actinopterygii</taxon>
        <taxon>Neopterygii</taxon>
        <taxon>Teleostei</taxon>
        <taxon>Neoteleostei</taxon>
        <taxon>Acanthomorphata</taxon>
        <taxon>Ovalentaria</taxon>
        <taxon>Cichlomorphae</taxon>
        <taxon>Cichliformes</taxon>
        <taxon>Cichlidae</taxon>
        <taxon>African cichlids</taxon>
        <taxon>Pseudocrenilabrinae</taxon>
        <taxon>Haplochromini</taxon>
        <taxon>Astatotilapia</taxon>
    </lineage>
</organism>
<dbReference type="InterPro" id="IPR019402">
    <property type="entry name" value="CWH43_N"/>
</dbReference>
<gene>
    <name evidence="13" type="primary">PGAP2</name>
</gene>
<keyword evidence="4 11" id="KW-0812">Transmembrane</keyword>